<dbReference type="AlphaFoldDB" id="A0A848B175"/>
<dbReference type="RefSeq" id="WP_170076864.1">
    <property type="nucleotide sequence ID" value="NZ_JABAFA010000001.1"/>
</dbReference>
<dbReference type="InterPro" id="IPR042099">
    <property type="entry name" value="ANL_N_sf"/>
</dbReference>
<dbReference type="EMBL" id="JABAFA010000001">
    <property type="protein sequence ID" value="NMD97959.1"/>
    <property type="molecule type" value="Genomic_DNA"/>
</dbReference>
<organism evidence="1 2">
    <name type="scientific">Selenomonas bovis</name>
    <dbReference type="NCBI Taxonomy" id="416586"/>
    <lineage>
        <taxon>Bacteria</taxon>
        <taxon>Bacillati</taxon>
        <taxon>Bacillota</taxon>
        <taxon>Negativicutes</taxon>
        <taxon>Selenomonadales</taxon>
        <taxon>Selenomonadaceae</taxon>
        <taxon>Selenomonas</taxon>
    </lineage>
</organism>
<evidence type="ECO:0000313" key="1">
    <source>
        <dbReference type="EMBL" id="NMD97959.1"/>
    </source>
</evidence>
<accession>A0A848B175</accession>
<dbReference type="Proteomes" id="UP000543804">
    <property type="component" value="Unassembled WGS sequence"/>
</dbReference>
<sequence>MSDMYANPEIETMPREALQALQLERLQKAVKWAGEKSSFYQDAFAKAGVSAADIQALSDIRKLPFVTPLDLRSHDVYDRLTLPLSGVLRFSYQEQPAGEFLQLYTSGDVAHNVEMMLRGLVAAGVNRTSVVGVQGDLSDSRLLDVQYALEMLGAAVVPLGTDYRRWFRLMDCVSMDAVVSTPQLIMQLVIQLQAVGKDIAAYPLRMLFSLNDMGLQNLLQRHVVQRSHARVYNFFAPPALGMAGALFSCPAQQGQHVQEDYWYPEVIAFGTDTPVEDGQMGELVLTSLMAEALPLIRFRTGQAVSLCSDPCACGRTFVRAMTPLQGI</sequence>
<protein>
    <submittedName>
        <fullName evidence="1">Phenylacetate--CoA ligase</fullName>
    </submittedName>
</protein>
<reference evidence="1 2" key="1">
    <citation type="submission" date="2020-04" db="EMBL/GenBank/DDBJ databases">
        <authorList>
            <person name="Hitch T.C.A."/>
            <person name="Wylensek D."/>
            <person name="Clavel T."/>
        </authorList>
    </citation>
    <scope>NUCLEOTIDE SEQUENCE [LARGE SCALE GENOMIC DNA]</scope>
    <source>
        <strain evidence="1 2">PG-130-P53-12</strain>
    </source>
</reference>
<comment type="caution">
    <text evidence="1">The sequence shown here is derived from an EMBL/GenBank/DDBJ whole genome shotgun (WGS) entry which is preliminary data.</text>
</comment>
<dbReference type="GO" id="GO:0016874">
    <property type="term" value="F:ligase activity"/>
    <property type="evidence" value="ECO:0007669"/>
    <property type="project" value="UniProtKB-KW"/>
</dbReference>
<name>A0A848B175_9FIRM</name>
<keyword evidence="2" id="KW-1185">Reference proteome</keyword>
<evidence type="ECO:0000313" key="2">
    <source>
        <dbReference type="Proteomes" id="UP000543804"/>
    </source>
</evidence>
<dbReference type="PANTHER" id="PTHR43845">
    <property type="entry name" value="BLR5969 PROTEIN"/>
    <property type="match status" value="1"/>
</dbReference>
<gene>
    <name evidence="1" type="ORF">HF878_00465</name>
</gene>
<dbReference type="SUPFAM" id="SSF56801">
    <property type="entry name" value="Acetyl-CoA synthetase-like"/>
    <property type="match status" value="1"/>
</dbReference>
<keyword evidence="1" id="KW-0436">Ligase</keyword>
<proteinExistence type="predicted"/>
<dbReference type="PANTHER" id="PTHR43845:SF1">
    <property type="entry name" value="BLR5969 PROTEIN"/>
    <property type="match status" value="1"/>
</dbReference>
<dbReference type="Gene3D" id="3.40.50.12780">
    <property type="entry name" value="N-terminal domain of ligase-like"/>
    <property type="match status" value="1"/>
</dbReference>